<dbReference type="PANTHER" id="PTHR43272:SF33">
    <property type="entry name" value="AMP-BINDING DOMAIN-CONTAINING PROTEIN-RELATED"/>
    <property type="match status" value="1"/>
</dbReference>
<dbReference type="InterPro" id="IPR000873">
    <property type="entry name" value="AMP-dep_synth/lig_dom"/>
</dbReference>
<evidence type="ECO:0000259" key="4">
    <source>
        <dbReference type="Pfam" id="PF00501"/>
    </source>
</evidence>
<name>A0A852U6I8_9ACTN</name>
<evidence type="ECO:0000256" key="3">
    <source>
        <dbReference type="SAM" id="MobiDB-lite"/>
    </source>
</evidence>
<evidence type="ECO:0000256" key="1">
    <source>
        <dbReference type="ARBA" id="ARBA00022741"/>
    </source>
</evidence>
<feature type="domain" description="AMP-dependent synthetase/ligase" evidence="4">
    <location>
        <begin position="40"/>
        <end position="439"/>
    </location>
</feature>
<dbReference type="PANTHER" id="PTHR43272">
    <property type="entry name" value="LONG-CHAIN-FATTY-ACID--COA LIGASE"/>
    <property type="match status" value="1"/>
</dbReference>
<dbReference type="Proteomes" id="UP000589036">
    <property type="component" value="Unassembled WGS sequence"/>
</dbReference>
<dbReference type="Gene3D" id="3.40.50.12780">
    <property type="entry name" value="N-terminal domain of ligase-like"/>
    <property type="match status" value="1"/>
</dbReference>
<protein>
    <submittedName>
        <fullName evidence="5">Long-chain acyl-CoA synthetase</fullName>
        <ecNumber evidence="5">6.2.1.3</ecNumber>
    </submittedName>
</protein>
<keyword evidence="5" id="KW-0436">Ligase</keyword>
<proteinExistence type="predicted"/>
<dbReference type="GO" id="GO:0004467">
    <property type="term" value="F:long-chain fatty acid-CoA ligase activity"/>
    <property type="evidence" value="ECO:0007669"/>
    <property type="project" value="UniProtKB-EC"/>
</dbReference>
<feature type="region of interest" description="Disordered" evidence="3">
    <location>
        <begin position="1"/>
        <end position="22"/>
    </location>
</feature>
<evidence type="ECO:0000313" key="6">
    <source>
        <dbReference type="Proteomes" id="UP000589036"/>
    </source>
</evidence>
<dbReference type="InterPro" id="IPR042099">
    <property type="entry name" value="ANL_N_sf"/>
</dbReference>
<keyword evidence="1" id="KW-0547">Nucleotide-binding</keyword>
<reference evidence="5 6" key="1">
    <citation type="submission" date="2020-07" db="EMBL/GenBank/DDBJ databases">
        <title>Sequencing the genomes of 1000 actinobacteria strains.</title>
        <authorList>
            <person name="Klenk H.-P."/>
        </authorList>
    </citation>
    <scope>NUCLEOTIDE SEQUENCE [LARGE SCALE GENOMIC DNA]</scope>
    <source>
        <strain evidence="5 6">CXB654</strain>
    </source>
</reference>
<organism evidence="5 6">
    <name type="scientific">Spinactinospora alkalitolerans</name>
    <dbReference type="NCBI Taxonomy" id="687207"/>
    <lineage>
        <taxon>Bacteria</taxon>
        <taxon>Bacillati</taxon>
        <taxon>Actinomycetota</taxon>
        <taxon>Actinomycetes</taxon>
        <taxon>Streptosporangiales</taxon>
        <taxon>Nocardiopsidaceae</taxon>
        <taxon>Spinactinospora</taxon>
    </lineage>
</organism>
<keyword evidence="2" id="KW-0067">ATP-binding</keyword>
<evidence type="ECO:0000313" key="5">
    <source>
        <dbReference type="EMBL" id="NYE49530.1"/>
    </source>
</evidence>
<dbReference type="GO" id="GO:0005524">
    <property type="term" value="F:ATP binding"/>
    <property type="evidence" value="ECO:0007669"/>
    <property type="project" value="UniProtKB-KW"/>
</dbReference>
<dbReference type="RefSeq" id="WP_179645175.1">
    <property type="nucleotide sequence ID" value="NZ_BAAAYY010000046.1"/>
</dbReference>
<accession>A0A852U6I8</accession>
<dbReference type="SUPFAM" id="SSF56801">
    <property type="entry name" value="Acetyl-CoA synthetase-like"/>
    <property type="match status" value="1"/>
</dbReference>
<keyword evidence="6" id="KW-1185">Reference proteome</keyword>
<evidence type="ECO:0000256" key="2">
    <source>
        <dbReference type="ARBA" id="ARBA00022840"/>
    </source>
</evidence>
<dbReference type="EMBL" id="JACCCC010000001">
    <property type="protein sequence ID" value="NYE49530.1"/>
    <property type="molecule type" value="Genomic_DNA"/>
</dbReference>
<sequence>MRQKSENPPPPEPRFTGLGDLPYQGRDAVRHDGGFAHKVGGQWRHLTATEFMRDVTSVAKGLVAAGVSAGDRVVLACGTRYEWALIAFAVWAARGVLVPVHPSCPVARLQHLLRDSLPAAVIVENERHARAVAGIRHEFPGLARIWRLDDSLGTDPDSGLNTGLKTIMTAGAYMDPSAILLRRQETKRDDIAVIAHPATTERGSPCAALTHGNLLACAENLIGRAQPLLDAVPAGEAGTLMHLPLAGTFGQSMLIAGVMARVHIGFPPRGSSLLHETRGFAPTILLARPSFLERVHGIEHAIEHEKSNMPGWDNLGAFNSATEHAIEMSKGGRRGLWRRVSHAMHGWLYTRIRDHLGGQVRFIVCSGAVPERMTHFFTGVGMPVLQGFGITETAGPFTLNVGGESPAGSTGRPIPGMQVRISSLGEVEVRGAAVFRGYWSSPESARTAFREGWLATGVSGRFVSDGSLVVEHGPRRRAHTVAAPSGTAPALPPPDDWRADSRRARHARPASAPPEEPRPPLPRSGGLPRR</sequence>
<feature type="region of interest" description="Disordered" evidence="3">
    <location>
        <begin position="475"/>
        <end position="530"/>
    </location>
</feature>
<dbReference type="EC" id="6.2.1.3" evidence="5"/>
<feature type="compositionally biased region" description="Pro residues" evidence="3">
    <location>
        <begin position="511"/>
        <end position="522"/>
    </location>
</feature>
<dbReference type="Pfam" id="PF00501">
    <property type="entry name" value="AMP-binding"/>
    <property type="match status" value="1"/>
</dbReference>
<dbReference type="GO" id="GO:0016020">
    <property type="term" value="C:membrane"/>
    <property type="evidence" value="ECO:0007669"/>
    <property type="project" value="TreeGrafter"/>
</dbReference>
<comment type="caution">
    <text evidence="5">The sequence shown here is derived from an EMBL/GenBank/DDBJ whole genome shotgun (WGS) entry which is preliminary data.</text>
</comment>
<dbReference type="AlphaFoldDB" id="A0A852U6I8"/>
<gene>
    <name evidence="5" type="ORF">HDA32_004650</name>
</gene>